<keyword evidence="2" id="KW-0472">Membrane</keyword>
<name>Q9DWD0_RCMVM</name>
<sequence>MQFGGEAARLVRIWLCVWVSGFVAGGPTEECGSSNFAQAAHFQRATNRTSVCLRVPHMRCFARLVGGRLEGVYPWVNVSGMEAETRLIEVQLEALSKVAGIFPEKDRFSFEITVADTMAMATVSIDGAFATWDMTTFEVEDQNGVEAAVLAPYVGKENLTAFLRSRGGVTERWRELCRKASDADGRETANVTFVYRAETSVFECSVTALTPLYFDVKLACGGWRDVAGTSAGRSGAEDSATQTTRWNETRCEGGGARCTVVSPNGWRVTLGPEVVGEVPAVGARASDIGESVVVSFFVTVLIVGLLMCGFYWYRSSSGTGRGCRGQMSGTSGTGDKERRV</sequence>
<dbReference type="EMBL" id="AF232689">
    <property type="protein sequence ID" value="AAF99160.1"/>
    <property type="molecule type" value="Genomic_DNA"/>
</dbReference>
<reference evidence="3 4" key="7">
    <citation type="journal article" date="1999" name="J. Virol.">
        <title>Deletion of the R78 G protein-coupled receptor gene from rat cytomegalovirus results in an attenuated, syncytium-inducing mutant strain.</title>
        <authorList>
            <person name="Beisser P.S."/>
            <person name="Grauls G."/>
            <person name="Bruggeman C.A."/>
            <person name="Vink C."/>
        </authorList>
    </citation>
    <scope>NUCLEOTIDE SEQUENCE [LARGE SCALE GENOMIC DNA]</scope>
    <source>
        <strain evidence="3 4">Maastricht</strain>
    </source>
</reference>
<feature type="region of interest" description="Disordered" evidence="1">
    <location>
        <begin position="318"/>
        <end position="340"/>
    </location>
</feature>
<dbReference type="RefSeq" id="NP_064170.1">
    <property type="nucleotide sequence ID" value="NC_002512.2"/>
</dbReference>
<reference evidence="3 4" key="1">
    <citation type="journal article" date="1996" name="J. Gen. Virol.">
        <title>Cloning and sequence analysis of the genes encoding DNA polymerase, glycoprotein B, ICP18.5 and major DNA-binding protein of rat cytomegalovirus.</title>
        <authorList>
            <person name="Beuken E."/>
            <person name="Slobbe R."/>
            <person name="Bruggeman C.A."/>
            <person name="Vink C."/>
        </authorList>
    </citation>
    <scope>NUCLEOTIDE SEQUENCE [LARGE SCALE GENOMIC DNA]</scope>
    <source>
        <strain evidence="3 4">Maastricht</strain>
    </source>
</reference>
<dbReference type="Proteomes" id="UP000008288">
    <property type="component" value="Segment"/>
</dbReference>
<reference evidence="3 4" key="4">
    <citation type="journal article" date="1998" name="J. Virol.">
        <title>The R33 G protein-coupled receptor gene of rat cytomegalovirus plays an essential role in the pathogenesis of viral infection.</title>
        <authorList>
            <person name="Beisser P.S."/>
            <person name="Vink C."/>
            <person name="Van Dam J.G."/>
            <person name="Grauls G."/>
            <person name="Vanherle S.J."/>
            <person name="Bruggeman C.A."/>
        </authorList>
    </citation>
    <scope>NUCLEOTIDE SEQUENCE [LARGE SCALE GENOMIC DNA]</scope>
    <source>
        <strain evidence="3 4">Maastricht</strain>
    </source>
</reference>
<organism evidence="3 4">
    <name type="scientific">Rat cytomegalovirus (strain Maastricht)</name>
    <dbReference type="NCBI Taxonomy" id="79700"/>
    <lineage>
        <taxon>Viruses</taxon>
        <taxon>Duplodnaviria</taxon>
        <taxon>Heunggongvirae</taxon>
        <taxon>Peploviricota</taxon>
        <taxon>Herviviricetes</taxon>
        <taxon>Herpesvirales</taxon>
        <taxon>Orthoherpesviridae</taxon>
        <taxon>Betaherpesvirinae</taxon>
        <taxon>Muromegalovirus</taxon>
        <taxon>Muromegalovirus muridbeta2</taxon>
        <taxon>Murid betaherpesvirus 2</taxon>
    </lineage>
</organism>
<keyword evidence="2" id="KW-0812">Transmembrane</keyword>
<dbReference type="GeneID" id="940389"/>
<evidence type="ECO:0000313" key="3">
    <source>
        <dbReference type="EMBL" id="AAF99160.1"/>
    </source>
</evidence>
<reference evidence="3 4" key="3">
    <citation type="journal article" date="1997" name="J. Gen. Virol.">
        <title>Cloning and functional characterization of the origin of lytic-phase DNA replication of rat cytomegalovirus.</title>
        <authorList>
            <person name="Vink C."/>
            <person name="Beuken E."/>
            <person name="Bruggeman C.A."/>
        </authorList>
    </citation>
    <scope>NUCLEOTIDE SEQUENCE [LARGE SCALE GENOMIC DNA]</scope>
    <source>
        <strain evidence="3 4">Maastricht</strain>
    </source>
</reference>
<evidence type="ECO:0000313" key="4">
    <source>
        <dbReference type="Proteomes" id="UP000008288"/>
    </source>
</evidence>
<evidence type="ECO:0000256" key="2">
    <source>
        <dbReference type="SAM" id="Phobius"/>
    </source>
</evidence>
<dbReference type="KEGG" id="vg:940389"/>
<feature type="transmembrane region" description="Helical" evidence="2">
    <location>
        <begin position="292"/>
        <end position="313"/>
    </location>
</feature>
<organismHost>
    <name type="scientific">Rattus</name>
    <name type="common">rats</name>
    <dbReference type="NCBI Taxonomy" id="10114"/>
</organismHost>
<reference evidence="3 4" key="6">
    <citation type="journal article" date="1999" name="J. Gen. Virol.">
        <title>The rat cytomegalovirus R32 gene encodes a virion-associated protein that elicits a strong humoral immune response in infected rats.</title>
        <authorList>
            <person name="Beuken E."/>
            <person name="Grauls G."/>
            <person name="Bruggeman C.A."/>
            <person name="Vink C."/>
        </authorList>
    </citation>
    <scope>NUCLEOTIDE SEQUENCE [LARGE SCALE GENOMIC DNA]</scope>
    <source>
        <strain evidence="3 4">Maastricht</strain>
    </source>
</reference>
<keyword evidence="4" id="KW-1185">Reference proteome</keyword>
<protein>
    <submittedName>
        <fullName evidence="3">R70.4</fullName>
    </submittedName>
</protein>
<reference evidence="3 4" key="2">
    <citation type="journal article" date="1996" name="J. Virol.">
        <title>Structure of the rat cytomegalovirus genome termini.</title>
        <authorList>
            <person name="Vink C."/>
            <person name="Beuken E."/>
            <person name="Bruggeman C.A."/>
        </authorList>
    </citation>
    <scope>NUCLEOTIDE SEQUENCE [LARGE SCALE GENOMIC DNA]</scope>
    <source>
        <strain evidence="3 4">Maastricht</strain>
    </source>
</reference>
<proteinExistence type="predicted"/>
<reference evidence="3 4" key="8">
    <citation type="journal article" date="2000" name="J. Virol.">
        <title>The r144 major histocompatibility complex class I-like gene of rat cytomegalovirus is dispensable for both acute and long-term infection in the immunocompromised host.</title>
        <authorList>
            <person name="Beisser P.S."/>
            <person name="Kloover J.S."/>
            <person name="Grauls G.E."/>
            <person name="Blok M.J."/>
            <person name="Bruggeman C.A."/>
            <person name="Vink C."/>
        </authorList>
    </citation>
    <scope>NUCLEOTIDE SEQUENCE [LARGE SCALE GENOMIC DNA]</scope>
    <source>
        <strain evidence="3 4">Maastricht</strain>
    </source>
</reference>
<reference evidence="3 4" key="5">
    <citation type="journal article" date="1998" name="Virology">
        <title>The Maastricht strain and England strain of rat cytomegalovirus represent different betaherpesvirus species rather than strains.</title>
        <authorList>
            <person name="Beisser P.S."/>
            <person name="Kaptein S.J."/>
            <person name="Beuken E."/>
            <person name="Bruggeman C.A."/>
            <person name="Vink C."/>
        </authorList>
    </citation>
    <scope>NUCLEOTIDE SEQUENCE [LARGE SCALE GENOMIC DNA]</scope>
    <source>
        <strain evidence="3 4">Maastricht</strain>
    </source>
</reference>
<evidence type="ECO:0000256" key="1">
    <source>
        <dbReference type="SAM" id="MobiDB-lite"/>
    </source>
</evidence>
<accession>Q9DWD0</accession>
<gene>
    <name evidence="3" type="primary">r70.4</name>
</gene>
<keyword evidence="2" id="KW-1133">Transmembrane helix</keyword>
<reference evidence="3 4" key="10">
    <citation type="journal article" date="2000" name="Virus Res.">
        <title>Rat cytomegalovirus R89 is a highly conserved gene which expresses a spliced transcript.</title>
        <authorList>
            <person name="Gruijthuijsen Y.K."/>
            <person name="Beuken E."/>
            <person name="Bruggeman C.A."/>
            <person name="Vink C."/>
        </authorList>
    </citation>
    <scope>NUCLEOTIDE SEQUENCE [LARGE SCALE GENOMIC DNA]</scope>
    <source>
        <strain evidence="3 4">Maastricht</strain>
    </source>
</reference>
<reference evidence="3 4" key="9">
    <citation type="journal article" date="2000" name="J. Virol.">
        <title>Complete DNA sequence of the rat cytomegalovirus genome.</title>
        <authorList>
            <person name="Vink C."/>
            <person name="Beuken E."/>
            <person name="Bruggeman C.A."/>
        </authorList>
    </citation>
    <scope>NUCLEOTIDE SEQUENCE [LARGE SCALE GENOMIC DNA]</scope>
    <source>
        <strain evidence="3 4">Maastricht</strain>
    </source>
</reference>